<dbReference type="SUPFAM" id="SSF55729">
    <property type="entry name" value="Acyl-CoA N-acyltransferases (Nat)"/>
    <property type="match status" value="1"/>
</dbReference>
<name>A0A4Z1GBC6_9HELO</name>
<evidence type="ECO:0000259" key="1">
    <source>
        <dbReference type="Pfam" id="PF13508"/>
    </source>
</evidence>
<evidence type="ECO:0000313" key="3">
    <source>
        <dbReference type="Proteomes" id="UP000297814"/>
    </source>
</evidence>
<dbReference type="Pfam" id="PF13508">
    <property type="entry name" value="Acetyltransf_7"/>
    <property type="match status" value="1"/>
</dbReference>
<dbReference type="InterPro" id="IPR000182">
    <property type="entry name" value="GNAT_dom"/>
</dbReference>
<dbReference type="EMBL" id="PQXK01000291">
    <property type="protein sequence ID" value="TGO32750.1"/>
    <property type="molecule type" value="Genomic_DNA"/>
</dbReference>
<evidence type="ECO:0000313" key="2">
    <source>
        <dbReference type="EMBL" id="TGO32750.1"/>
    </source>
</evidence>
<dbReference type="CDD" id="cd04301">
    <property type="entry name" value="NAT_SF"/>
    <property type="match status" value="1"/>
</dbReference>
<dbReference type="AlphaFoldDB" id="A0A4Z1GBC6"/>
<gene>
    <name evidence="2" type="ORF">BHYA_0291g00060</name>
</gene>
<protein>
    <recommendedName>
        <fullName evidence="1">N-acetyltransferase domain-containing protein</fullName>
    </recommendedName>
</protein>
<keyword evidence="3" id="KW-1185">Reference proteome</keyword>
<comment type="caution">
    <text evidence="2">The sequence shown here is derived from an EMBL/GenBank/DDBJ whole genome shotgun (WGS) entry which is preliminary data.</text>
</comment>
<proteinExistence type="predicted"/>
<dbReference type="PANTHER" id="PTHR42791:SF5">
    <property type="entry name" value="HYPOTHETICAL ACETYLTRANSFERASE (EUROFUNG)"/>
    <property type="match status" value="1"/>
</dbReference>
<dbReference type="PANTHER" id="PTHR42791">
    <property type="entry name" value="GNAT FAMILY ACETYLTRANSFERASE"/>
    <property type="match status" value="1"/>
</dbReference>
<dbReference type="InterPro" id="IPR052523">
    <property type="entry name" value="Trichothecene_AcTrans"/>
</dbReference>
<dbReference type="InterPro" id="IPR016181">
    <property type="entry name" value="Acyl_CoA_acyltransferase"/>
</dbReference>
<dbReference type="Proteomes" id="UP000297814">
    <property type="component" value="Unassembled WGS sequence"/>
</dbReference>
<dbReference type="GO" id="GO:0016747">
    <property type="term" value="F:acyltransferase activity, transferring groups other than amino-acyl groups"/>
    <property type="evidence" value="ECO:0007669"/>
    <property type="project" value="InterPro"/>
</dbReference>
<organism evidence="2 3">
    <name type="scientific">Botrytis hyacinthi</name>
    <dbReference type="NCBI Taxonomy" id="278943"/>
    <lineage>
        <taxon>Eukaryota</taxon>
        <taxon>Fungi</taxon>
        <taxon>Dikarya</taxon>
        <taxon>Ascomycota</taxon>
        <taxon>Pezizomycotina</taxon>
        <taxon>Leotiomycetes</taxon>
        <taxon>Helotiales</taxon>
        <taxon>Sclerotiniaceae</taxon>
        <taxon>Botrytis</taxon>
    </lineage>
</organism>
<sequence>MIRQSMTPRSLWMHGRNAAYYPGLYMMVVHPEHRSCGVGGLMMEWPNTRIDKMGIKGFIEANELGRHLYEKWGYRVVTKLDLFIPFNKSVLWNKLAHELKMPPWYASKFNQSAYRSKTPQRPESPLANVKLLTTLLFSVETA</sequence>
<dbReference type="Gene3D" id="3.40.630.30">
    <property type="match status" value="1"/>
</dbReference>
<accession>A0A4Z1GBC6</accession>
<feature type="domain" description="N-acetyltransferase" evidence="1">
    <location>
        <begin position="23"/>
        <end position="75"/>
    </location>
</feature>
<reference evidence="2 3" key="1">
    <citation type="submission" date="2017-12" db="EMBL/GenBank/DDBJ databases">
        <title>Comparative genomics of Botrytis spp.</title>
        <authorList>
            <person name="Valero-Jimenez C.A."/>
            <person name="Tapia P."/>
            <person name="Veloso J."/>
            <person name="Silva-Moreno E."/>
            <person name="Staats M."/>
            <person name="Valdes J.H."/>
            <person name="Van Kan J.A.L."/>
        </authorList>
    </citation>
    <scope>NUCLEOTIDE SEQUENCE [LARGE SCALE GENOMIC DNA]</scope>
    <source>
        <strain evidence="2 3">Bh0001</strain>
    </source>
</reference>